<dbReference type="GO" id="GO:0005525">
    <property type="term" value="F:GTP binding"/>
    <property type="evidence" value="ECO:0007669"/>
    <property type="project" value="UniProtKB-KW"/>
</dbReference>
<sequence length="201" mass="22357">EIKSRIKEITHELARAIPKGLGGTGRIQLTRAELNEVLSKGAAWCVAHGYGWPQDLETIEHDGTYKNADPETVSEHAKDRGLKQLGTLGSGNHFVETQEVAMNTLETVSTKMQQIAQNAERMPQVSFTSLSYHLDMEWMYEAYKETRKDGAVGVDGQTAREFHEDLKGNLESLLEQAKSIATSGIKIVVERANGYERGMDH</sequence>
<feature type="non-terminal residue" evidence="9">
    <location>
        <position position="1"/>
    </location>
</feature>
<evidence type="ECO:0000256" key="6">
    <source>
        <dbReference type="ARBA" id="ARBA00023134"/>
    </source>
</evidence>
<comment type="caution">
    <text evidence="9">The sequence shown here is derived from an EMBL/GenBank/DDBJ whole genome shotgun (WGS) entry which is preliminary data.</text>
</comment>
<protein>
    <recommendedName>
        <fullName evidence="2">3'-phosphate/5'-hydroxy nucleic acid ligase</fullName>
        <ecNumber evidence="2">6.5.1.8</ecNumber>
    </recommendedName>
</protein>
<comment type="catalytic activity">
    <reaction evidence="8">
        <text>a 3'-end 3'-phospho-ribonucleotide-RNA + a 5'-end dephospho-ribonucleoside-RNA + GTP = a ribonucleotidyl-ribonucleotide-RNA + GMP + diphosphate</text>
        <dbReference type="Rhea" id="RHEA:68076"/>
        <dbReference type="Rhea" id="RHEA-COMP:10463"/>
        <dbReference type="Rhea" id="RHEA-COMP:13936"/>
        <dbReference type="Rhea" id="RHEA-COMP:17355"/>
        <dbReference type="ChEBI" id="CHEBI:33019"/>
        <dbReference type="ChEBI" id="CHEBI:37565"/>
        <dbReference type="ChEBI" id="CHEBI:58115"/>
        <dbReference type="ChEBI" id="CHEBI:83062"/>
        <dbReference type="ChEBI" id="CHEBI:138284"/>
        <dbReference type="ChEBI" id="CHEBI:173118"/>
        <dbReference type="EC" id="6.5.1.8"/>
    </reaction>
</comment>
<dbReference type="PANTHER" id="PTHR11118">
    <property type="entry name" value="RNA-SPLICING LIGASE RTCB HOMOLOG"/>
    <property type="match status" value="1"/>
</dbReference>
<gene>
    <name evidence="9" type="ORF">LCGC14_2173810</name>
</gene>
<proteinExistence type="predicted"/>
<keyword evidence="6" id="KW-0342">GTP-binding</keyword>
<keyword evidence="7" id="KW-0464">Manganese</keyword>
<evidence type="ECO:0000256" key="4">
    <source>
        <dbReference type="ARBA" id="ARBA00022723"/>
    </source>
</evidence>
<evidence type="ECO:0000256" key="1">
    <source>
        <dbReference type="ARBA" id="ARBA00001936"/>
    </source>
</evidence>
<dbReference type="Pfam" id="PF01139">
    <property type="entry name" value="RtcB"/>
    <property type="match status" value="1"/>
</dbReference>
<keyword evidence="3" id="KW-0436">Ligase</keyword>
<dbReference type="Gene3D" id="3.90.1860.10">
    <property type="entry name" value="tRNA-splicing ligase RtcB"/>
    <property type="match status" value="1"/>
</dbReference>
<comment type="cofactor">
    <cofactor evidence="1">
        <name>Mn(2+)</name>
        <dbReference type="ChEBI" id="CHEBI:29035"/>
    </cofactor>
</comment>
<dbReference type="SUPFAM" id="SSF103365">
    <property type="entry name" value="Hypothetical protein PH1602"/>
    <property type="match status" value="1"/>
</dbReference>
<evidence type="ECO:0000256" key="3">
    <source>
        <dbReference type="ARBA" id="ARBA00022598"/>
    </source>
</evidence>
<evidence type="ECO:0000256" key="2">
    <source>
        <dbReference type="ARBA" id="ARBA00012726"/>
    </source>
</evidence>
<dbReference type="GO" id="GO:0046872">
    <property type="term" value="F:metal ion binding"/>
    <property type="evidence" value="ECO:0007669"/>
    <property type="project" value="UniProtKB-KW"/>
</dbReference>
<dbReference type="EMBL" id="LAZR01028122">
    <property type="protein sequence ID" value="KKL63569.1"/>
    <property type="molecule type" value="Genomic_DNA"/>
</dbReference>
<dbReference type="GO" id="GO:0003972">
    <property type="term" value="F:RNA ligase (ATP) activity"/>
    <property type="evidence" value="ECO:0007669"/>
    <property type="project" value="TreeGrafter"/>
</dbReference>
<evidence type="ECO:0000313" key="9">
    <source>
        <dbReference type="EMBL" id="KKL63569.1"/>
    </source>
</evidence>
<organism evidence="9">
    <name type="scientific">marine sediment metagenome</name>
    <dbReference type="NCBI Taxonomy" id="412755"/>
    <lineage>
        <taxon>unclassified sequences</taxon>
        <taxon>metagenomes</taxon>
        <taxon>ecological metagenomes</taxon>
    </lineage>
</organism>
<evidence type="ECO:0000256" key="5">
    <source>
        <dbReference type="ARBA" id="ARBA00022741"/>
    </source>
</evidence>
<accession>A0A0F9DPB5</accession>
<evidence type="ECO:0000256" key="7">
    <source>
        <dbReference type="ARBA" id="ARBA00023211"/>
    </source>
</evidence>
<dbReference type="AlphaFoldDB" id="A0A0F9DPB5"/>
<evidence type="ECO:0000256" key="8">
    <source>
        <dbReference type="ARBA" id="ARBA00047746"/>
    </source>
</evidence>
<keyword evidence="4" id="KW-0479">Metal-binding</keyword>
<name>A0A0F9DPB5_9ZZZZ</name>
<dbReference type="InterPro" id="IPR001233">
    <property type="entry name" value="RtcB"/>
</dbReference>
<reference evidence="9" key="1">
    <citation type="journal article" date="2015" name="Nature">
        <title>Complex archaea that bridge the gap between prokaryotes and eukaryotes.</title>
        <authorList>
            <person name="Spang A."/>
            <person name="Saw J.H."/>
            <person name="Jorgensen S.L."/>
            <person name="Zaremba-Niedzwiedzka K."/>
            <person name="Martijn J."/>
            <person name="Lind A.E."/>
            <person name="van Eijk R."/>
            <person name="Schleper C."/>
            <person name="Guy L."/>
            <person name="Ettema T.J."/>
        </authorList>
    </citation>
    <scope>NUCLEOTIDE SEQUENCE</scope>
</reference>
<dbReference type="GO" id="GO:0170057">
    <property type="term" value="F:RNA ligase (GTP) activity"/>
    <property type="evidence" value="ECO:0007669"/>
    <property type="project" value="UniProtKB-EC"/>
</dbReference>
<keyword evidence="5" id="KW-0547">Nucleotide-binding</keyword>
<dbReference type="InterPro" id="IPR036025">
    <property type="entry name" value="RtcB-like_sf"/>
</dbReference>
<dbReference type="EC" id="6.5.1.8" evidence="2"/>
<dbReference type="PANTHER" id="PTHR11118:SF1">
    <property type="entry name" value="RNA-SPLICING LIGASE RTCB HOMOLOG"/>
    <property type="match status" value="1"/>
</dbReference>
<dbReference type="GO" id="GO:0006396">
    <property type="term" value="P:RNA processing"/>
    <property type="evidence" value="ECO:0007669"/>
    <property type="project" value="InterPro"/>
</dbReference>